<dbReference type="Proteomes" id="UP000178570">
    <property type="component" value="Unassembled WGS sequence"/>
</dbReference>
<dbReference type="PANTHER" id="PTHR10133:SF27">
    <property type="entry name" value="DNA POLYMERASE NU"/>
    <property type="match status" value="1"/>
</dbReference>
<keyword evidence="4" id="KW-0548">Nucleotidyltransferase</keyword>
<evidence type="ECO:0000256" key="4">
    <source>
        <dbReference type="ARBA" id="ARBA00022695"/>
    </source>
</evidence>
<protein>
    <recommendedName>
        <fullName evidence="2">DNA-directed DNA polymerase</fullName>
        <ecNumber evidence="2">2.7.7.7</ecNumber>
    </recommendedName>
</protein>
<dbReference type="STRING" id="1797529.A2570_00895"/>
<comment type="caution">
    <text evidence="13">The sequence shown here is derived from an EMBL/GenBank/DDBJ whole genome shotgun (WGS) entry which is preliminary data.</text>
</comment>
<dbReference type="PROSITE" id="PS00447">
    <property type="entry name" value="DNA_POLYMERASE_A"/>
    <property type="match status" value="1"/>
</dbReference>
<dbReference type="InterPro" id="IPR029060">
    <property type="entry name" value="PIN-like_dom_sf"/>
</dbReference>
<evidence type="ECO:0000256" key="6">
    <source>
        <dbReference type="ARBA" id="ARBA00022763"/>
    </source>
</evidence>
<dbReference type="EC" id="2.7.7.7" evidence="2"/>
<evidence type="ECO:0000259" key="11">
    <source>
        <dbReference type="SMART" id="SM00475"/>
    </source>
</evidence>
<dbReference type="SMART" id="SM00475">
    <property type="entry name" value="53EXOc"/>
    <property type="match status" value="1"/>
</dbReference>
<dbReference type="Pfam" id="PF00476">
    <property type="entry name" value="DNA_pol_A"/>
    <property type="match status" value="1"/>
</dbReference>
<dbReference type="Gene3D" id="3.40.50.1010">
    <property type="entry name" value="5'-nuclease"/>
    <property type="match status" value="1"/>
</dbReference>
<dbReference type="InterPro" id="IPR001098">
    <property type="entry name" value="DNA-dir_DNA_pol_A_palm_dom"/>
</dbReference>
<keyword evidence="9" id="KW-0234">DNA repair</keyword>
<feature type="domain" description="5'-3' exonuclease" evidence="11">
    <location>
        <begin position="1"/>
        <end position="258"/>
    </location>
</feature>
<evidence type="ECO:0000256" key="7">
    <source>
        <dbReference type="ARBA" id="ARBA00022932"/>
    </source>
</evidence>
<keyword evidence="3" id="KW-0808">Transferase</keyword>
<evidence type="ECO:0000313" key="14">
    <source>
        <dbReference type="Proteomes" id="UP000178570"/>
    </source>
</evidence>
<evidence type="ECO:0000256" key="2">
    <source>
        <dbReference type="ARBA" id="ARBA00012417"/>
    </source>
</evidence>
<evidence type="ECO:0000259" key="12">
    <source>
        <dbReference type="SMART" id="SM00482"/>
    </source>
</evidence>
<evidence type="ECO:0000256" key="3">
    <source>
        <dbReference type="ARBA" id="ARBA00022679"/>
    </source>
</evidence>
<dbReference type="CDD" id="cd09898">
    <property type="entry name" value="H3TH_53EXO"/>
    <property type="match status" value="1"/>
</dbReference>
<comment type="similarity">
    <text evidence="1">Belongs to the DNA polymerase type-A family.</text>
</comment>
<accession>A0A1G1XKK0</accession>
<dbReference type="EMBL" id="MHHY01000006">
    <property type="protein sequence ID" value="OGY40675.1"/>
    <property type="molecule type" value="Genomic_DNA"/>
</dbReference>
<dbReference type="InterPro" id="IPR036279">
    <property type="entry name" value="5-3_exonuclease_C_sf"/>
</dbReference>
<dbReference type="InterPro" id="IPR002298">
    <property type="entry name" value="DNA_polymerase_A"/>
</dbReference>
<gene>
    <name evidence="13" type="ORF">A2570_00895</name>
</gene>
<dbReference type="Gene3D" id="3.30.420.10">
    <property type="entry name" value="Ribonuclease H-like superfamily/Ribonuclease H"/>
    <property type="match status" value="1"/>
</dbReference>
<dbReference type="PANTHER" id="PTHR10133">
    <property type="entry name" value="DNA POLYMERASE I"/>
    <property type="match status" value="1"/>
</dbReference>
<dbReference type="InterPro" id="IPR020046">
    <property type="entry name" value="5-3_exonucl_a-hlix_arch_N"/>
</dbReference>
<evidence type="ECO:0000256" key="9">
    <source>
        <dbReference type="ARBA" id="ARBA00023204"/>
    </source>
</evidence>
<dbReference type="Gene3D" id="1.20.1060.10">
    <property type="entry name" value="Taq DNA Polymerase, Chain T, domain 4"/>
    <property type="match status" value="1"/>
</dbReference>
<evidence type="ECO:0000256" key="8">
    <source>
        <dbReference type="ARBA" id="ARBA00023125"/>
    </source>
</evidence>
<dbReference type="InterPro" id="IPR043502">
    <property type="entry name" value="DNA/RNA_pol_sf"/>
</dbReference>
<dbReference type="FunFam" id="1.10.150.20:FF:000003">
    <property type="entry name" value="DNA polymerase I"/>
    <property type="match status" value="1"/>
</dbReference>
<evidence type="ECO:0000256" key="5">
    <source>
        <dbReference type="ARBA" id="ARBA00022705"/>
    </source>
</evidence>
<dbReference type="Gene3D" id="3.30.70.370">
    <property type="match status" value="1"/>
</dbReference>
<comment type="catalytic activity">
    <reaction evidence="10">
        <text>DNA(n) + a 2'-deoxyribonucleoside 5'-triphosphate = DNA(n+1) + diphosphate</text>
        <dbReference type="Rhea" id="RHEA:22508"/>
        <dbReference type="Rhea" id="RHEA-COMP:17339"/>
        <dbReference type="Rhea" id="RHEA-COMP:17340"/>
        <dbReference type="ChEBI" id="CHEBI:33019"/>
        <dbReference type="ChEBI" id="CHEBI:61560"/>
        <dbReference type="ChEBI" id="CHEBI:173112"/>
        <dbReference type="EC" id="2.7.7.7"/>
    </reaction>
</comment>
<dbReference type="Pfam" id="PF01367">
    <property type="entry name" value="5_3_exonuc"/>
    <property type="match status" value="1"/>
</dbReference>
<dbReference type="InterPro" id="IPR019760">
    <property type="entry name" value="DNA-dir_DNA_pol_A_CS"/>
</dbReference>
<keyword evidence="5" id="KW-0235">DNA replication</keyword>
<keyword evidence="6" id="KW-0227">DNA damage</keyword>
<keyword evidence="7" id="KW-0239">DNA-directed DNA polymerase</keyword>
<dbReference type="InterPro" id="IPR008918">
    <property type="entry name" value="HhH2"/>
</dbReference>
<dbReference type="CDD" id="cd08637">
    <property type="entry name" value="DNA_pol_A_pol_I_C"/>
    <property type="match status" value="1"/>
</dbReference>
<evidence type="ECO:0000313" key="13">
    <source>
        <dbReference type="EMBL" id="OGY40675.1"/>
    </source>
</evidence>
<evidence type="ECO:0000256" key="10">
    <source>
        <dbReference type="ARBA" id="ARBA00049244"/>
    </source>
</evidence>
<dbReference type="AlphaFoldDB" id="A0A1G1XKK0"/>
<dbReference type="GO" id="GO:0006302">
    <property type="term" value="P:double-strand break repair"/>
    <property type="evidence" value="ECO:0007669"/>
    <property type="project" value="TreeGrafter"/>
</dbReference>
<name>A0A1G1XKK0_9BACT</name>
<dbReference type="FunFam" id="1.10.150.20:FF:000002">
    <property type="entry name" value="DNA polymerase I"/>
    <property type="match status" value="1"/>
</dbReference>
<dbReference type="SUPFAM" id="SSF56672">
    <property type="entry name" value="DNA/RNA polymerases"/>
    <property type="match status" value="1"/>
</dbReference>
<dbReference type="InterPro" id="IPR020045">
    <property type="entry name" value="DNA_polI_H3TH"/>
</dbReference>
<dbReference type="Gene3D" id="1.10.150.20">
    <property type="entry name" value="5' to 3' exonuclease, C-terminal subdomain"/>
    <property type="match status" value="2"/>
</dbReference>
<dbReference type="SMART" id="SM00482">
    <property type="entry name" value="POLAc"/>
    <property type="match status" value="1"/>
</dbReference>
<dbReference type="Pfam" id="PF02739">
    <property type="entry name" value="5_3_exonuc_N"/>
    <property type="match status" value="1"/>
</dbReference>
<dbReference type="PRINTS" id="PR00868">
    <property type="entry name" value="DNAPOLI"/>
</dbReference>
<organism evidence="13 14">
    <name type="scientific">Candidatus Brennerbacteria bacterium RIFOXYD1_FULL_41_16</name>
    <dbReference type="NCBI Taxonomy" id="1797529"/>
    <lineage>
        <taxon>Bacteria</taxon>
        <taxon>Candidatus Brenneribacteriota</taxon>
    </lineage>
</organism>
<evidence type="ECO:0000256" key="1">
    <source>
        <dbReference type="ARBA" id="ARBA00007705"/>
    </source>
</evidence>
<dbReference type="InterPro" id="IPR036397">
    <property type="entry name" value="RNaseH_sf"/>
</dbReference>
<dbReference type="GO" id="GO:0008409">
    <property type="term" value="F:5'-3' exonuclease activity"/>
    <property type="evidence" value="ECO:0007669"/>
    <property type="project" value="InterPro"/>
</dbReference>
<feature type="domain" description="DNA-directed DNA polymerase family A palm" evidence="12">
    <location>
        <begin position="609"/>
        <end position="816"/>
    </location>
</feature>
<dbReference type="GO" id="GO:0003887">
    <property type="term" value="F:DNA-directed DNA polymerase activity"/>
    <property type="evidence" value="ECO:0007669"/>
    <property type="project" value="UniProtKB-KW"/>
</dbReference>
<dbReference type="GO" id="GO:0006261">
    <property type="term" value="P:DNA-templated DNA replication"/>
    <property type="evidence" value="ECO:0007669"/>
    <property type="project" value="InterPro"/>
</dbReference>
<proteinExistence type="inferred from homology"/>
<dbReference type="SUPFAM" id="SSF88723">
    <property type="entry name" value="PIN domain-like"/>
    <property type="match status" value="1"/>
</dbReference>
<dbReference type="SUPFAM" id="SSF47807">
    <property type="entry name" value="5' to 3' exonuclease, C-terminal subdomain"/>
    <property type="match status" value="1"/>
</dbReference>
<dbReference type="GO" id="GO:0003677">
    <property type="term" value="F:DNA binding"/>
    <property type="evidence" value="ECO:0007669"/>
    <property type="project" value="UniProtKB-KW"/>
</dbReference>
<dbReference type="InterPro" id="IPR002421">
    <property type="entry name" value="5-3_exonuclease"/>
</dbReference>
<keyword evidence="8" id="KW-0238">DNA-binding</keyword>
<dbReference type="SMART" id="SM00279">
    <property type="entry name" value="HhH2"/>
    <property type="match status" value="1"/>
</dbReference>
<dbReference type="CDD" id="cd09859">
    <property type="entry name" value="PIN_53EXO"/>
    <property type="match status" value="1"/>
</dbReference>
<reference evidence="13 14" key="1">
    <citation type="journal article" date="2016" name="Nat. Commun.">
        <title>Thousands of microbial genomes shed light on interconnected biogeochemical processes in an aquifer system.</title>
        <authorList>
            <person name="Anantharaman K."/>
            <person name="Brown C.T."/>
            <person name="Hug L.A."/>
            <person name="Sharon I."/>
            <person name="Castelle C.J."/>
            <person name="Probst A.J."/>
            <person name="Thomas B.C."/>
            <person name="Singh A."/>
            <person name="Wilkins M.J."/>
            <person name="Karaoz U."/>
            <person name="Brodie E.L."/>
            <person name="Williams K.H."/>
            <person name="Hubbard S.S."/>
            <person name="Banfield J.F."/>
        </authorList>
    </citation>
    <scope>NUCLEOTIDE SEQUENCE [LARGE SCALE GENOMIC DNA]</scope>
</reference>
<sequence length="852" mass="97560">MKIVVIDAFSLIHRAYHAMPGFTTKTGESSGAIYGFCSMFLKMVNEFSPDGVVACFDLKEKTFRHELYSEYQAQRDSKPDDFYFQVERVKQFLEILGVKIISFSGYDADDAIGSVTEKIVRESKNEVVILSGDNDMLQLVKDRIRVFSLRKGITDTVVYDTEEVIKKYGFEPELLPDFKALSGDASDNIPGVSGIGPKTATNLIQIYGSLENIYKAAEKKKIKDSLAKKLLENKDKAFLFKDLATIRKDLNLDGYEFPFNKEKLNDIETIRFFEEFGFKSLLKRIGIEPVHDETSKIEKKLKQMTPEIFFKKVATFKKLFILSWQEQFIVSDGSNKAVFPANDFKTFSSEVFKNKNAEKIIFDFKSFLYKLDIFSHDKLFVSAPIYSGPIWDLKVLAWLADSGLQDYSLERISKRFLKKEISEGMEIESFIGIFNELSKISEAVRIYQEIEAPLTSILFQMEKNGIKLDEKILARFSQKLRKKISDLEKNIFILTKQEFNLNSPKELSGVLYGVLVLPTKGLKKLKSGYFSTDSESLEKIRKEHRVIDLILEWREFSKLMNTYVSVLPSFIDQRSKRLHTTFLQTGTSTGRLASESPNVQNIPKHVAWSDELRESFVSESDRSLMAFDYSQIELRLAASLSEDKNMVDAFLSGQDIHRKTASLIWNIPFEKVSKEQRFQAKALNFGVLYGMGSRSLAQTAGVSQEEARTFIDDYFHNFPGLKDYIDKTLNFLRENGYVETVFGRRRYLSGIYSGRPQLVAQAERMALNLTLQGLAADIIKKAMIKIDQEVLPKFQGKAKMILQIHDELLFEVKDEIIEKILPEIKEVMEGIYEASVPILVESHVGKNWAEVD</sequence>